<dbReference type="EMBL" id="LCNU01000017">
    <property type="protein sequence ID" value="KKU63822.1"/>
    <property type="molecule type" value="Genomic_DNA"/>
</dbReference>
<name>A0A0G1S355_9BACT</name>
<organism evidence="1 2">
    <name type="scientific">Candidatus Amesbacteria bacterium GW2011_GWC1_47_15</name>
    <dbReference type="NCBI Taxonomy" id="1618364"/>
    <lineage>
        <taxon>Bacteria</taxon>
        <taxon>Candidatus Amesiibacteriota</taxon>
    </lineage>
</organism>
<sequence length="86" mass="9416">MPSIAEIAGEIQTKVHWKVRLAEILPNYGISLTMNESWELNRLSACIIGGGEHIIVIQADQGLCQKCSLNKDCPASKIDSDNHLGK</sequence>
<proteinExistence type="predicted"/>
<reference evidence="1 2" key="1">
    <citation type="journal article" date="2015" name="Nature">
        <title>rRNA introns, odd ribosomes, and small enigmatic genomes across a large radiation of phyla.</title>
        <authorList>
            <person name="Brown C.T."/>
            <person name="Hug L.A."/>
            <person name="Thomas B.C."/>
            <person name="Sharon I."/>
            <person name="Castelle C.J."/>
            <person name="Singh A."/>
            <person name="Wilkins M.J."/>
            <person name="Williams K.H."/>
            <person name="Banfield J.F."/>
        </authorList>
    </citation>
    <scope>NUCLEOTIDE SEQUENCE [LARGE SCALE GENOMIC DNA]</scope>
</reference>
<gene>
    <name evidence="1" type="ORF">UX86_C0017G0004</name>
</gene>
<accession>A0A0G1S355</accession>
<protein>
    <submittedName>
        <fullName evidence="1">Uncharacterized protein</fullName>
    </submittedName>
</protein>
<comment type="caution">
    <text evidence="1">The sequence shown here is derived from an EMBL/GenBank/DDBJ whole genome shotgun (WGS) entry which is preliminary data.</text>
</comment>
<dbReference type="AlphaFoldDB" id="A0A0G1S355"/>
<evidence type="ECO:0000313" key="1">
    <source>
        <dbReference type="EMBL" id="KKU63822.1"/>
    </source>
</evidence>
<dbReference type="Proteomes" id="UP000034502">
    <property type="component" value="Unassembled WGS sequence"/>
</dbReference>
<evidence type="ECO:0000313" key="2">
    <source>
        <dbReference type="Proteomes" id="UP000034502"/>
    </source>
</evidence>